<reference evidence="3" key="1">
    <citation type="journal article" date="2020" name="mSystems">
        <title>Genome- and Community-Level Interaction Insights into Carbon Utilization and Element Cycling Functions of Hydrothermarchaeota in Hydrothermal Sediment.</title>
        <authorList>
            <person name="Zhou Z."/>
            <person name="Liu Y."/>
            <person name="Xu W."/>
            <person name="Pan J."/>
            <person name="Luo Z.H."/>
            <person name="Li M."/>
        </authorList>
    </citation>
    <scope>NUCLEOTIDE SEQUENCE [LARGE SCALE GENOMIC DNA]</scope>
    <source>
        <strain evidence="3">SpSt-479</strain>
    </source>
</reference>
<name>A0A7V3E7N1_9BACT</name>
<accession>A0A7V3E7N1</accession>
<dbReference type="Pfam" id="PF09587">
    <property type="entry name" value="PGA_cap"/>
    <property type="match status" value="1"/>
</dbReference>
<dbReference type="CDD" id="cd07381">
    <property type="entry name" value="MPP_CapA"/>
    <property type="match status" value="1"/>
</dbReference>
<dbReference type="EMBL" id="DSUJ01000008">
    <property type="protein sequence ID" value="HFI91399.1"/>
    <property type="molecule type" value="Genomic_DNA"/>
</dbReference>
<evidence type="ECO:0000259" key="2">
    <source>
        <dbReference type="SMART" id="SM00854"/>
    </source>
</evidence>
<protein>
    <submittedName>
        <fullName evidence="3">CapA family protein</fullName>
    </submittedName>
</protein>
<dbReference type="Gene3D" id="3.60.21.10">
    <property type="match status" value="1"/>
</dbReference>
<comment type="caution">
    <text evidence="3">The sequence shown here is derived from an EMBL/GenBank/DDBJ whole genome shotgun (WGS) entry which is preliminary data.</text>
</comment>
<organism evidence="3">
    <name type="scientific">Ignavibacterium album</name>
    <dbReference type="NCBI Taxonomy" id="591197"/>
    <lineage>
        <taxon>Bacteria</taxon>
        <taxon>Pseudomonadati</taxon>
        <taxon>Ignavibacteriota</taxon>
        <taxon>Ignavibacteria</taxon>
        <taxon>Ignavibacteriales</taxon>
        <taxon>Ignavibacteriaceae</taxon>
        <taxon>Ignavibacterium</taxon>
    </lineage>
</organism>
<proteinExistence type="inferred from homology"/>
<dbReference type="InterPro" id="IPR052169">
    <property type="entry name" value="CW_Biosynth-Accessory"/>
</dbReference>
<dbReference type="InterPro" id="IPR019079">
    <property type="entry name" value="Capsule_synth_CapA"/>
</dbReference>
<evidence type="ECO:0000256" key="1">
    <source>
        <dbReference type="ARBA" id="ARBA00005662"/>
    </source>
</evidence>
<dbReference type="InterPro" id="IPR029052">
    <property type="entry name" value="Metallo-depent_PP-like"/>
</dbReference>
<dbReference type="PANTHER" id="PTHR33393">
    <property type="entry name" value="POLYGLUTAMINE SYNTHESIS ACCESSORY PROTEIN RV0574C-RELATED"/>
    <property type="match status" value="1"/>
</dbReference>
<dbReference type="SUPFAM" id="SSF56300">
    <property type="entry name" value="Metallo-dependent phosphatases"/>
    <property type="match status" value="1"/>
</dbReference>
<evidence type="ECO:0000313" key="3">
    <source>
        <dbReference type="EMBL" id="HFI91399.1"/>
    </source>
</evidence>
<dbReference type="PANTHER" id="PTHR33393:SF12">
    <property type="entry name" value="CAPSULE BIOSYNTHESIS PROTEIN CAPA"/>
    <property type="match status" value="1"/>
</dbReference>
<dbReference type="SMART" id="SM00854">
    <property type="entry name" value="PGA_cap"/>
    <property type="match status" value="1"/>
</dbReference>
<sequence length="387" mass="44085">MQTVKLLTFTLALIASYFYSIHRFDKNYFSENHFNPDSLITIKIAVVGDLMCHSPQFNYARVNKDSFDFNPVYRFVKPYLENADFTFGNLETVIGKKGSKYSGYPRFNSPPEYIAALADNGFDFVCFANNHTLDQGEKGVYSTIESLNKHKIGFTGAFISEKDKDSIRILDIKGIRIAILAYSYGTNGSFIPKGKEYLINLIDVQQIQKDISSARQKGAELVLVNFHFGEEYNRLPSDFQKNVVKKTIEFGADLITASHPHVIQSIEYFETNAATIDSGIVAYSLGNFISNQRNRYTDAGIILYLNLEKNFNTNRINLSSVEFVPTWVFKGKTERGNEYLVLPIDKEIDFADLPFLTEDDKAKITQAKSDTEQIINYYSQKVKSYHN</sequence>
<feature type="domain" description="Capsule synthesis protein CapA" evidence="2">
    <location>
        <begin position="43"/>
        <end position="292"/>
    </location>
</feature>
<gene>
    <name evidence="3" type="ORF">ENS31_07705</name>
</gene>
<comment type="similarity">
    <text evidence="1">Belongs to the CapA family.</text>
</comment>
<dbReference type="AlphaFoldDB" id="A0A7V3E7N1"/>